<dbReference type="GO" id="GO:0046872">
    <property type="term" value="F:metal ion binding"/>
    <property type="evidence" value="ECO:0007669"/>
    <property type="project" value="UniProtKB-KW"/>
</dbReference>
<gene>
    <name evidence="11" type="ORF">EOD39_13373</name>
</gene>
<dbReference type="GO" id="GO:0016773">
    <property type="term" value="F:phosphotransferase activity, alcohol group as acceptor"/>
    <property type="evidence" value="ECO:0007669"/>
    <property type="project" value="TreeGrafter"/>
</dbReference>
<feature type="signal peptide" evidence="9">
    <location>
        <begin position="1"/>
        <end position="20"/>
    </location>
</feature>
<keyword evidence="4" id="KW-1015">Disulfide bond</keyword>
<keyword evidence="11" id="KW-0808">Transferase</keyword>
<protein>
    <submittedName>
        <fullName evidence="11">Glycosaminoglycan xylosylkinase</fullName>
    </submittedName>
</protein>
<accession>A0A662YNQ6</accession>
<name>A0A662YNQ6_ACIRT</name>
<organism evidence="11 12">
    <name type="scientific">Acipenser ruthenus</name>
    <name type="common">Sterlet sturgeon</name>
    <dbReference type="NCBI Taxonomy" id="7906"/>
    <lineage>
        <taxon>Eukaryota</taxon>
        <taxon>Metazoa</taxon>
        <taxon>Chordata</taxon>
        <taxon>Craniata</taxon>
        <taxon>Vertebrata</taxon>
        <taxon>Euteleostomi</taxon>
        <taxon>Actinopterygii</taxon>
        <taxon>Chondrostei</taxon>
        <taxon>Acipenseriformes</taxon>
        <taxon>Acipenseridae</taxon>
        <taxon>Acipenser</taxon>
    </lineage>
</organism>
<evidence type="ECO:0000256" key="8">
    <source>
        <dbReference type="PIRSR" id="PIRSR624869-3"/>
    </source>
</evidence>
<keyword evidence="5" id="KW-0325">Glycoprotein</keyword>
<feature type="domain" description="FAM20 C-terminal" evidence="10">
    <location>
        <begin position="457"/>
        <end position="521"/>
    </location>
</feature>
<keyword evidence="11" id="KW-0418">Kinase</keyword>
<feature type="binding site" evidence="8">
    <location>
        <position position="452"/>
    </location>
    <ligand>
        <name>Mn(2+)</name>
        <dbReference type="ChEBI" id="CHEBI:29035"/>
    </ligand>
</feature>
<keyword evidence="3" id="KW-0333">Golgi apparatus</keyword>
<evidence type="ECO:0000256" key="6">
    <source>
        <dbReference type="PIRSR" id="PIRSR624869-1"/>
    </source>
</evidence>
<keyword evidence="12" id="KW-1185">Reference proteome</keyword>
<dbReference type="GO" id="GO:0030166">
    <property type="term" value="P:proteoglycan biosynthetic process"/>
    <property type="evidence" value="ECO:0007669"/>
    <property type="project" value="TreeGrafter"/>
</dbReference>
<sequence length="532" mass="58583">MKLKQRVVLLAALLVVLILAKVFLLDGGEGSAASRQDQRAFQRMEAGLRLRRGAQLDHTLQSPWEVAAQWVGPREVYPDETPELGAVLSAMATGRVERADVGYKGTQLKALLVLEGGQKVVFKPRRYSRDHLVEGEPYAGYDRHNAEVAAFHLDRAPLVVGRFMNLRTEIKPVATDQLLSTFLMQGEGAACFSVVLGRMGIRASPWCSVSLENGDPCFSVVLRVSVENGDPCFSVVLGVSVENGDPCFSVVLGVSVENGDPSFSVVLRVSVENGDPSFSVVLRVSVENGDPSFSVVLRVSVENGDPCFSEVLRVCVENGDSLPRSTGPLSLLLISNNTCFYGKCYYCRESEPACAEGEVMEGSVTLWLPDVWPLQKHRHPWGRTYREGKLARWEYDESYCDAVMKTAPYDSGPRLLDVIDTAIFDYLIGNADRHHYESFQDDGGASMLILLDNAKRVRVSTWNRLTLLRNGALSAAMRAATAHDPLHPVLSEPHLSALDRRLESVLTTVRQCVETQGAESVLTEDRMKLSHS</sequence>
<feature type="binding site" evidence="7">
    <location>
        <begin position="365"/>
        <end position="368"/>
    </location>
    <ligand>
        <name>ATP</name>
        <dbReference type="ChEBI" id="CHEBI:30616"/>
    </ligand>
</feature>
<evidence type="ECO:0000256" key="1">
    <source>
        <dbReference type="ARBA" id="ARBA00004555"/>
    </source>
</evidence>
<dbReference type="Proteomes" id="UP000289886">
    <property type="component" value="Unassembled WGS sequence"/>
</dbReference>
<feature type="active site" evidence="6">
    <location>
        <position position="432"/>
    </location>
</feature>
<proteinExistence type="inferred from homology"/>
<keyword evidence="7" id="KW-0067">ATP-binding</keyword>
<evidence type="ECO:0000256" key="4">
    <source>
        <dbReference type="ARBA" id="ARBA00023157"/>
    </source>
</evidence>
<dbReference type="PANTHER" id="PTHR12450">
    <property type="entry name" value="DENTIN MATRIX PROTEIN 4 PROTEIN FAM20"/>
    <property type="match status" value="1"/>
</dbReference>
<feature type="chain" id="PRO_5025011024" evidence="9">
    <location>
        <begin position="21"/>
        <end position="532"/>
    </location>
</feature>
<evidence type="ECO:0000259" key="10">
    <source>
        <dbReference type="Pfam" id="PF06702"/>
    </source>
</evidence>
<keyword evidence="9" id="KW-0732">Signal</keyword>
<evidence type="ECO:0000256" key="2">
    <source>
        <dbReference type="ARBA" id="ARBA00006557"/>
    </source>
</evidence>
<evidence type="ECO:0000256" key="9">
    <source>
        <dbReference type="SAM" id="SignalP"/>
    </source>
</evidence>
<dbReference type="GO" id="GO:0005794">
    <property type="term" value="C:Golgi apparatus"/>
    <property type="evidence" value="ECO:0007669"/>
    <property type="project" value="UniProtKB-SubCell"/>
</dbReference>
<feature type="domain" description="FAM20 C-terminal" evidence="10">
    <location>
        <begin position="335"/>
        <end position="455"/>
    </location>
</feature>
<comment type="caution">
    <text evidence="11">The sequence shown here is derived from an EMBL/GenBank/DDBJ whole genome shotgun (WGS) entry which is preliminary data.</text>
</comment>
<evidence type="ECO:0000313" key="12">
    <source>
        <dbReference type="Proteomes" id="UP000289886"/>
    </source>
</evidence>
<feature type="binding site" evidence="7">
    <location>
        <position position="437"/>
    </location>
    <ligand>
        <name>ATP</name>
        <dbReference type="ChEBI" id="CHEBI:30616"/>
    </ligand>
</feature>
<comment type="subcellular location">
    <subcellularLocation>
        <location evidence="1">Golgi apparatus</location>
    </subcellularLocation>
</comment>
<evidence type="ECO:0000256" key="7">
    <source>
        <dbReference type="PIRSR" id="PIRSR624869-2"/>
    </source>
</evidence>
<keyword evidence="8" id="KW-0479">Metal-binding</keyword>
<dbReference type="AlphaFoldDB" id="A0A662YNQ6"/>
<comment type="similarity">
    <text evidence="2">Belongs to the FAM20 family.</text>
</comment>
<evidence type="ECO:0000313" key="11">
    <source>
        <dbReference type="EMBL" id="RXM98249.1"/>
    </source>
</evidence>
<keyword evidence="8" id="KW-0464">Manganese</keyword>
<dbReference type="InterPro" id="IPR024869">
    <property type="entry name" value="FAM20"/>
</dbReference>
<keyword evidence="7" id="KW-0547">Nucleotide-binding</keyword>
<dbReference type="InterPro" id="IPR009581">
    <property type="entry name" value="FAM20_C"/>
</dbReference>
<dbReference type="GO" id="GO:0005524">
    <property type="term" value="F:ATP binding"/>
    <property type="evidence" value="ECO:0007669"/>
    <property type="project" value="UniProtKB-KW"/>
</dbReference>
<dbReference type="PANTHER" id="PTHR12450:SF14">
    <property type="entry name" value="GLYCOSAMINOGLYCAN XYLOSYLKINASE"/>
    <property type="match status" value="1"/>
</dbReference>
<feature type="binding site" evidence="7">
    <location>
        <position position="123"/>
    </location>
    <ligand>
        <name>ATP</name>
        <dbReference type="ChEBI" id="CHEBI:30616"/>
    </ligand>
</feature>
<feature type="binding site" evidence="8">
    <location>
        <position position="142"/>
    </location>
    <ligand>
        <name>Mn(2+)</name>
        <dbReference type="ChEBI" id="CHEBI:29035"/>
    </ligand>
</feature>
<feature type="binding site" evidence="7">
    <location>
        <position position="107"/>
    </location>
    <ligand>
        <name>ATP</name>
        <dbReference type="ChEBI" id="CHEBI:30616"/>
    </ligand>
</feature>
<evidence type="ECO:0000256" key="3">
    <source>
        <dbReference type="ARBA" id="ARBA00023034"/>
    </source>
</evidence>
<dbReference type="Pfam" id="PF06702">
    <property type="entry name" value="Fam20C"/>
    <property type="match status" value="2"/>
</dbReference>
<comment type="cofactor">
    <cofactor evidence="8">
        <name>Mn(2+)</name>
        <dbReference type="ChEBI" id="CHEBI:29035"/>
    </cofactor>
</comment>
<dbReference type="GO" id="GO:0016301">
    <property type="term" value="F:kinase activity"/>
    <property type="evidence" value="ECO:0007669"/>
    <property type="project" value="UniProtKB-KW"/>
</dbReference>
<evidence type="ECO:0000256" key="5">
    <source>
        <dbReference type="ARBA" id="ARBA00023180"/>
    </source>
</evidence>
<feature type="binding site" evidence="7">
    <location>
        <position position="452"/>
    </location>
    <ligand>
        <name>ATP</name>
        <dbReference type="ChEBI" id="CHEBI:30616"/>
    </ligand>
</feature>
<reference evidence="11 12" key="1">
    <citation type="submission" date="2019-01" db="EMBL/GenBank/DDBJ databases">
        <title>Draft Genome and Complete Hox-Cluster Characterization of the Sterlet Sturgeon (Acipenser ruthenus).</title>
        <authorList>
            <person name="Wei Q."/>
        </authorList>
    </citation>
    <scope>NUCLEOTIDE SEQUENCE [LARGE SCALE GENOMIC DNA]</scope>
    <source>
        <strain evidence="11">WHYD16114868_AA</strain>
        <tissue evidence="11">Blood</tissue>
    </source>
</reference>
<dbReference type="EMBL" id="SCEB01000757">
    <property type="protein sequence ID" value="RXM98249.1"/>
    <property type="molecule type" value="Genomic_DNA"/>
</dbReference>